<dbReference type="Gene3D" id="1.50.10.10">
    <property type="match status" value="1"/>
</dbReference>
<feature type="chain" id="PRO_5043451700" evidence="1">
    <location>
        <begin position="24"/>
        <end position="803"/>
    </location>
</feature>
<dbReference type="PANTHER" id="PTHR31084">
    <property type="entry name" value="ALPHA-L-FUCOSIDASE 2"/>
    <property type="match status" value="1"/>
</dbReference>
<gene>
    <name evidence="5" type="ORF">QBC42DRAFT_184102</name>
</gene>
<dbReference type="Proteomes" id="UP001321749">
    <property type="component" value="Unassembled WGS sequence"/>
</dbReference>
<feature type="domain" description="Glycosyl hydrolase family 95 catalytic" evidence="4">
    <location>
        <begin position="296"/>
        <end position="711"/>
    </location>
</feature>
<dbReference type="InterPro" id="IPR012341">
    <property type="entry name" value="6hp_glycosidase-like_sf"/>
</dbReference>
<dbReference type="AlphaFoldDB" id="A0AAV9HFA7"/>
<evidence type="ECO:0000313" key="5">
    <source>
        <dbReference type="EMBL" id="KAK4459177.1"/>
    </source>
</evidence>
<dbReference type="InterPro" id="IPR049053">
    <property type="entry name" value="AFCA-like_C"/>
</dbReference>
<dbReference type="EMBL" id="MU865044">
    <property type="protein sequence ID" value="KAK4459177.1"/>
    <property type="molecule type" value="Genomic_DNA"/>
</dbReference>
<name>A0AAV9HFA7_9PEZI</name>
<evidence type="ECO:0000259" key="4">
    <source>
        <dbReference type="Pfam" id="PF22124"/>
    </source>
</evidence>
<reference evidence="5" key="1">
    <citation type="journal article" date="2023" name="Mol. Phylogenet. Evol.">
        <title>Genome-scale phylogeny and comparative genomics of the fungal order Sordariales.</title>
        <authorList>
            <person name="Hensen N."/>
            <person name="Bonometti L."/>
            <person name="Westerberg I."/>
            <person name="Brannstrom I.O."/>
            <person name="Guillou S."/>
            <person name="Cros-Aarteil S."/>
            <person name="Calhoun S."/>
            <person name="Haridas S."/>
            <person name="Kuo A."/>
            <person name="Mondo S."/>
            <person name="Pangilinan J."/>
            <person name="Riley R."/>
            <person name="LaButti K."/>
            <person name="Andreopoulos B."/>
            <person name="Lipzen A."/>
            <person name="Chen C."/>
            <person name="Yan M."/>
            <person name="Daum C."/>
            <person name="Ng V."/>
            <person name="Clum A."/>
            <person name="Steindorff A."/>
            <person name="Ohm R.A."/>
            <person name="Martin F."/>
            <person name="Silar P."/>
            <person name="Natvig D.O."/>
            <person name="Lalanne C."/>
            <person name="Gautier V."/>
            <person name="Ament-Velasquez S.L."/>
            <person name="Kruys A."/>
            <person name="Hutchinson M.I."/>
            <person name="Powell A.J."/>
            <person name="Barry K."/>
            <person name="Miller A.N."/>
            <person name="Grigoriev I.V."/>
            <person name="Debuchy R."/>
            <person name="Gladieux P."/>
            <person name="Hiltunen Thoren M."/>
            <person name="Johannesson H."/>
        </authorList>
    </citation>
    <scope>NUCLEOTIDE SEQUENCE</scope>
    <source>
        <strain evidence="5">PSN324</strain>
    </source>
</reference>
<dbReference type="GO" id="GO:0004560">
    <property type="term" value="F:alpha-L-fucosidase activity"/>
    <property type="evidence" value="ECO:0007669"/>
    <property type="project" value="InterPro"/>
</dbReference>
<reference evidence="5" key="2">
    <citation type="submission" date="2023-06" db="EMBL/GenBank/DDBJ databases">
        <authorList>
            <consortium name="Lawrence Berkeley National Laboratory"/>
            <person name="Mondo S.J."/>
            <person name="Hensen N."/>
            <person name="Bonometti L."/>
            <person name="Westerberg I."/>
            <person name="Brannstrom I.O."/>
            <person name="Guillou S."/>
            <person name="Cros-Aarteil S."/>
            <person name="Calhoun S."/>
            <person name="Haridas S."/>
            <person name="Kuo A."/>
            <person name="Pangilinan J."/>
            <person name="Riley R."/>
            <person name="Labutti K."/>
            <person name="Andreopoulos B."/>
            <person name="Lipzen A."/>
            <person name="Chen C."/>
            <person name="Yanf M."/>
            <person name="Daum C."/>
            <person name="Ng V."/>
            <person name="Clum A."/>
            <person name="Steindorff A."/>
            <person name="Ohm R."/>
            <person name="Martin F."/>
            <person name="Silar P."/>
            <person name="Natvig D."/>
            <person name="Lalanne C."/>
            <person name="Gautier V."/>
            <person name="Ament-Velasquez S.L."/>
            <person name="Kruys A."/>
            <person name="Hutchinson M.I."/>
            <person name="Powell A.J."/>
            <person name="Barry K."/>
            <person name="Miller A.N."/>
            <person name="Grigoriev I.V."/>
            <person name="Debuchy R."/>
            <person name="Gladieux P."/>
            <person name="Thoren M.H."/>
            <person name="Johannesson H."/>
        </authorList>
    </citation>
    <scope>NUCLEOTIDE SEQUENCE</scope>
    <source>
        <strain evidence="5">PSN324</strain>
    </source>
</reference>
<dbReference type="PIRSF" id="PIRSF007663">
    <property type="entry name" value="UCP007663"/>
    <property type="match status" value="1"/>
</dbReference>
<keyword evidence="5" id="KW-0326">Glycosidase</keyword>
<dbReference type="SUPFAM" id="SSF48208">
    <property type="entry name" value="Six-hairpin glycosidases"/>
    <property type="match status" value="1"/>
</dbReference>
<dbReference type="InterPro" id="IPR054363">
    <property type="entry name" value="GH95_cat"/>
</dbReference>
<feature type="domain" description="Alpha fucosidase A-like C-terminal" evidence="3">
    <location>
        <begin position="713"/>
        <end position="786"/>
    </location>
</feature>
<sequence>MQSFFSFLVGISLLNGVPGFALAAGFDGSRFAWYTSESGEDFKSSVPIGNGRLGATVFGNTIENLVLNENSVWSGPWEDRVNPASKAALSRIRSMLVAGNITSAGQLAMSSLAGNPTSPKAYQPLVNMSFDFGHRASGISSYTRWLDTFQGTAGVSYTHGGVNYSREFVPSHPHGVLAFRFSASGKGNLNVKLSLARQKSVISQNFTVRNGTTSGHSATLAASSGQANNAITFWSEARVVNSGGTVRSTGDGLSVTGADYLDVYFDAETSYRHRDAASAQAELKRKLDAASTAGFTVVRETAIADFTSLMGRVKLNLGTSGSAGTQPTPARLSNFKKNPNADPQLVALMFNFGRQQLAASSRDTGPLSLPANLQGIWNRDYSPAWQSKYTININLEMNYWPALVTNMAEVQKPVFDLISVAVPRAQAVAKSMYGCDGIVMHHNTDLWGDSAPVDKGTPYTVWPMGAAWLSSDAMEHYRYTQNQTFLRTTVWPLLQKTAAFYYCYLFSWNGYWTAGPSLTPEHAFVVPRGMQEAGRSEGLDVSIEMDNQLLRELFTNVNQTCAALGLSADDPDCAKANAYRSKIQPPRVGPKRGEIQEWRAEYDETEAGHRHFSNLWGLYPGHQLITPELTKPAKRFLDRRMSSGSGSTGWSRAWAVNLYARLLEGDSAWRHAQQLIQKFPTANLWNSDSGPGSSFQIDGNFGLTAGIAEMLVQSHGGVVHLLPALPRTVVPEGSVEGLVARGNFVVDAKWKAGKLTEGKVLARSGGRLEVRVQGGDKFQVNGKPYSGPVETKAGEVYVISLAV</sequence>
<dbReference type="InterPro" id="IPR008928">
    <property type="entry name" value="6-hairpin_glycosidase_sf"/>
</dbReference>
<comment type="caution">
    <text evidence="5">The sequence shown here is derived from an EMBL/GenBank/DDBJ whole genome shotgun (WGS) entry which is preliminary data.</text>
</comment>
<feature type="signal peptide" evidence="1">
    <location>
        <begin position="1"/>
        <end position="23"/>
    </location>
</feature>
<keyword evidence="6" id="KW-1185">Reference proteome</keyword>
<dbReference type="Pfam" id="PF21307">
    <property type="entry name" value="Glyco_hydro_95_C"/>
    <property type="match status" value="1"/>
</dbReference>
<accession>A0AAV9HFA7</accession>
<dbReference type="InterPro" id="IPR016518">
    <property type="entry name" value="Alpha-L-fucosidase"/>
</dbReference>
<keyword evidence="5" id="KW-0378">Hydrolase</keyword>
<evidence type="ECO:0000313" key="6">
    <source>
        <dbReference type="Proteomes" id="UP001321749"/>
    </source>
</evidence>
<feature type="domain" description="Glycosyl hydrolase family 95 N-terminal" evidence="2">
    <location>
        <begin position="38"/>
        <end position="273"/>
    </location>
</feature>
<dbReference type="Pfam" id="PF22124">
    <property type="entry name" value="Glyco_hydro_95_cat"/>
    <property type="match status" value="1"/>
</dbReference>
<evidence type="ECO:0000259" key="2">
    <source>
        <dbReference type="Pfam" id="PF14498"/>
    </source>
</evidence>
<dbReference type="InterPro" id="IPR027414">
    <property type="entry name" value="GH95_N_dom"/>
</dbReference>
<dbReference type="GO" id="GO:0005975">
    <property type="term" value="P:carbohydrate metabolic process"/>
    <property type="evidence" value="ECO:0007669"/>
    <property type="project" value="InterPro"/>
</dbReference>
<dbReference type="PANTHER" id="PTHR31084:SF0">
    <property type="entry name" value="ALPHA-L-FUCOSIDASE 2"/>
    <property type="match status" value="1"/>
</dbReference>
<dbReference type="Pfam" id="PF14498">
    <property type="entry name" value="Glyco_hyd_65N_2"/>
    <property type="match status" value="1"/>
</dbReference>
<evidence type="ECO:0000259" key="3">
    <source>
        <dbReference type="Pfam" id="PF21307"/>
    </source>
</evidence>
<proteinExistence type="predicted"/>
<protein>
    <submittedName>
        <fullName evidence="5">Six-hairpin glycosidase-like protein</fullName>
    </submittedName>
</protein>
<keyword evidence="1" id="KW-0732">Signal</keyword>
<evidence type="ECO:0000256" key="1">
    <source>
        <dbReference type="SAM" id="SignalP"/>
    </source>
</evidence>
<organism evidence="5 6">
    <name type="scientific">Cladorrhinum samala</name>
    <dbReference type="NCBI Taxonomy" id="585594"/>
    <lineage>
        <taxon>Eukaryota</taxon>
        <taxon>Fungi</taxon>
        <taxon>Dikarya</taxon>
        <taxon>Ascomycota</taxon>
        <taxon>Pezizomycotina</taxon>
        <taxon>Sordariomycetes</taxon>
        <taxon>Sordariomycetidae</taxon>
        <taxon>Sordariales</taxon>
        <taxon>Podosporaceae</taxon>
        <taxon>Cladorrhinum</taxon>
    </lineage>
</organism>